<reference evidence="6 7" key="1">
    <citation type="submission" date="2020-04" db="EMBL/GenBank/DDBJ databases">
        <authorList>
            <person name="Laetsch R D."/>
            <person name="Stevens L."/>
            <person name="Kumar S."/>
            <person name="Blaxter L. M."/>
        </authorList>
    </citation>
    <scope>NUCLEOTIDE SEQUENCE [LARGE SCALE GENOMIC DNA]</scope>
</reference>
<dbReference type="OrthoDB" id="8801906at2759"/>
<dbReference type="InterPro" id="IPR048334">
    <property type="entry name" value="Pellino_FHA"/>
</dbReference>
<dbReference type="GO" id="GO:0000209">
    <property type="term" value="P:protein polyubiquitination"/>
    <property type="evidence" value="ECO:0007669"/>
    <property type="project" value="InterPro"/>
</dbReference>
<dbReference type="InterPro" id="IPR048335">
    <property type="entry name" value="Pellino_RING"/>
</dbReference>
<dbReference type="AlphaFoldDB" id="A0A8S1EDT2"/>
<protein>
    <recommendedName>
        <fullName evidence="8">Pellino</fullName>
    </recommendedName>
</protein>
<feature type="domain" description="Pellino FHA" evidence="4">
    <location>
        <begin position="29"/>
        <end position="303"/>
    </location>
</feature>
<keyword evidence="7" id="KW-1185">Reference proteome</keyword>
<evidence type="ECO:0000256" key="2">
    <source>
        <dbReference type="ARBA" id="ARBA00022553"/>
    </source>
</evidence>
<dbReference type="EMBL" id="CADEPM010000001">
    <property type="protein sequence ID" value="CAB3397900.1"/>
    <property type="molecule type" value="Genomic_DNA"/>
</dbReference>
<evidence type="ECO:0000259" key="5">
    <source>
        <dbReference type="Pfam" id="PF20723"/>
    </source>
</evidence>
<evidence type="ECO:0000313" key="6">
    <source>
        <dbReference type="EMBL" id="CAB3397900.1"/>
    </source>
</evidence>
<comment type="similarity">
    <text evidence="1">Belongs to the pellino family.</text>
</comment>
<dbReference type="InterPro" id="IPR006800">
    <property type="entry name" value="Pellino_fam"/>
</dbReference>
<dbReference type="Pfam" id="PF20723">
    <property type="entry name" value="Pellino_RING"/>
    <property type="match status" value="1"/>
</dbReference>
<dbReference type="PANTHER" id="PTHR12098">
    <property type="entry name" value="E3 UBIQUITIN-PROTEIN LIGASE PELLINO-RELATED"/>
    <property type="match status" value="1"/>
</dbReference>
<keyword evidence="2" id="KW-0597">Phosphoprotein</keyword>
<feature type="domain" description="Pellino RING" evidence="5">
    <location>
        <begin position="308"/>
        <end position="451"/>
    </location>
</feature>
<evidence type="ECO:0000256" key="1">
    <source>
        <dbReference type="ARBA" id="ARBA00005639"/>
    </source>
</evidence>
<feature type="region of interest" description="Disordered" evidence="3">
    <location>
        <begin position="1"/>
        <end position="21"/>
    </location>
</feature>
<accession>A0A8S1EDT2</accession>
<dbReference type="GO" id="GO:0008592">
    <property type="term" value="P:regulation of Toll signaling pathway"/>
    <property type="evidence" value="ECO:0007669"/>
    <property type="project" value="InterPro"/>
</dbReference>
<dbReference type="Pfam" id="PF04710">
    <property type="entry name" value="Pellino_FHA"/>
    <property type="match status" value="1"/>
</dbReference>
<dbReference type="Proteomes" id="UP000494206">
    <property type="component" value="Unassembled WGS sequence"/>
</dbReference>
<evidence type="ECO:0000256" key="3">
    <source>
        <dbReference type="SAM" id="MobiDB-lite"/>
    </source>
</evidence>
<dbReference type="GO" id="GO:0061630">
    <property type="term" value="F:ubiquitin protein ligase activity"/>
    <property type="evidence" value="ECO:0007669"/>
    <property type="project" value="InterPro"/>
</dbReference>
<name>A0A8S1EDT2_9PELO</name>
<gene>
    <name evidence="6" type="ORF">CBOVIS_LOCUS1244</name>
</gene>
<dbReference type="PANTHER" id="PTHR12098:SF2">
    <property type="entry name" value="PROTEIN PELLINO"/>
    <property type="match status" value="1"/>
</dbReference>
<evidence type="ECO:0000313" key="7">
    <source>
        <dbReference type="Proteomes" id="UP000494206"/>
    </source>
</evidence>
<proteinExistence type="inferred from homology"/>
<evidence type="ECO:0008006" key="8">
    <source>
        <dbReference type="Google" id="ProtNLM"/>
    </source>
</evidence>
<comment type="caution">
    <text evidence="6">The sequence shown here is derived from an EMBL/GenBank/DDBJ whole genome shotgun (WGS) entry which is preliminary data.</text>
</comment>
<organism evidence="6 7">
    <name type="scientific">Caenorhabditis bovis</name>
    <dbReference type="NCBI Taxonomy" id="2654633"/>
    <lineage>
        <taxon>Eukaryota</taxon>
        <taxon>Metazoa</taxon>
        <taxon>Ecdysozoa</taxon>
        <taxon>Nematoda</taxon>
        <taxon>Chromadorea</taxon>
        <taxon>Rhabditida</taxon>
        <taxon>Rhabditina</taxon>
        <taxon>Rhabditomorpha</taxon>
        <taxon>Rhabditoidea</taxon>
        <taxon>Rhabditidae</taxon>
        <taxon>Peloderinae</taxon>
        <taxon>Caenorhabditis</taxon>
    </lineage>
</organism>
<dbReference type="PIRSF" id="PIRSF038886">
    <property type="entry name" value="Pellino"/>
    <property type="match status" value="1"/>
</dbReference>
<sequence length="458" mass="51673">MVEEKGLCHGESSPSPPAYSNEAISDDDVYGELILLGFNGQVENKATSKRYLTKMTLRRRDFANGIKKSEVHTVSGNVMDSKLVKDKDRHTVAFQCDSSKSVVIEYCHDPTKDMFQIGRASDEQIDFTVIDTWMFVNDTSGHISMPSRPNVDIIERGDRTSTISRFACRILIDRENCNKAYLYAAGFDSTKNIFINQKALKWTKSNGEVDGLTTNGVLILHPSKDDLNEENPDQSMYKWREVSINGDVYEPRVTRSSSTRGVFVPEWTNMLQDGTLIDLCGATILWRTADGLERSPKLKELEMALDRLNAGKPQCPVNLNTLVIPKKRSSRGLSRRQPYVYLKCGHVQGKHDWGVHPTSGGQRAGKCPICLLESERIIQLTMGMEPSFHLDSGMLDHAFNPCGHIASKQTVLYWSRIALPQGTCRYDPVCPFCYQLLAAEKPYVRLIFQDNCFDEDHK</sequence>
<evidence type="ECO:0000259" key="4">
    <source>
        <dbReference type="Pfam" id="PF04710"/>
    </source>
</evidence>